<dbReference type="AlphaFoldDB" id="A0A061GQW1"/>
<dbReference type="GO" id="GO:0003676">
    <property type="term" value="F:nucleic acid binding"/>
    <property type="evidence" value="ECO:0007669"/>
    <property type="project" value="InterPro"/>
</dbReference>
<evidence type="ECO:0008006" key="3">
    <source>
        <dbReference type="Google" id="ProtNLM"/>
    </source>
</evidence>
<name>A0A061GQW1_THECC</name>
<dbReference type="EMBL" id="CM001887">
    <property type="protein sequence ID" value="EOY31783.1"/>
    <property type="molecule type" value="Genomic_DNA"/>
</dbReference>
<dbReference type="Proteomes" id="UP000026915">
    <property type="component" value="Chromosome 9"/>
</dbReference>
<dbReference type="InterPro" id="IPR036397">
    <property type="entry name" value="RNaseH_sf"/>
</dbReference>
<dbReference type="InParanoid" id="A0A061GQW1"/>
<dbReference type="InterPro" id="IPR053151">
    <property type="entry name" value="RNase_H-like"/>
</dbReference>
<evidence type="ECO:0000313" key="1">
    <source>
        <dbReference type="EMBL" id="EOY31783.1"/>
    </source>
</evidence>
<organism evidence="1 2">
    <name type="scientific">Theobroma cacao</name>
    <name type="common">Cacao</name>
    <name type="synonym">Cocoa</name>
    <dbReference type="NCBI Taxonomy" id="3641"/>
    <lineage>
        <taxon>Eukaryota</taxon>
        <taxon>Viridiplantae</taxon>
        <taxon>Streptophyta</taxon>
        <taxon>Embryophyta</taxon>
        <taxon>Tracheophyta</taxon>
        <taxon>Spermatophyta</taxon>
        <taxon>Magnoliopsida</taxon>
        <taxon>eudicotyledons</taxon>
        <taxon>Gunneridae</taxon>
        <taxon>Pentapetalae</taxon>
        <taxon>rosids</taxon>
        <taxon>malvids</taxon>
        <taxon>Malvales</taxon>
        <taxon>Malvaceae</taxon>
        <taxon>Byttnerioideae</taxon>
        <taxon>Theobroma</taxon>
    </lineage>
</organism>
<keyword evidence="2" id="KW-1185">Reference proteome</keyword>
<gene>
    <name evidence="1" type="ORF">TCM_038911</name>
</gene>
<dbReference type="Gene3D" id="3.30.420.10">
    <property type="entry name" value="Ribonuclease H-like superfamily/Ribonuclease H"/>
    <property type="match status" value="1"/>
</dbReference>
<dbReference type="PANTHER" id="PTHR47723">
    <property type="entry name" value="OS05G0353850 PROTEIN"/>
    <property type="match status" value="1"/>
</dbReference>
<evidence type="ECO:0000313" key="2">
    <source>
        <dbReference type="Proteomes" id="UP000026915"/>
    </source>
</evidence>
<dbReference type="InterPro" id="IPR044730">
    <property type="entry name" value="RNase_H-like_dom_plant"/>
</dbReference>
<proteinExistence type="predicted"/>
<dbReference type="PANTHER" id="PTHR47723:SF22">
    <property type="entry name" value="RNASE H TYPE-1 DOMAIN-CONTAINING PROTEIN"/>
    <property type="match status" value="1"/>
</dbReference>
<accession>A0A061GQW1</accession>
<reference evidence="1 2" key="1">
    <citation type="journal article" date="2013" name="Genome Biol.">
        <title>The genome sequence of the most widely cultivated cacao type and its use to identify candidate genes regulating pod color.</title>
        <authorList>
            <person name="Motamayor J.C."/>
            <person name="Mockaitis K."/>
            <person name="Schmutz J."/>
            <person name="Haiminen N."/>
            <person name="Iii D.L."/>
            <person name="Cornejo O."/>
            <person name="Findley S.D."/>
            <person name="Zheng P."/>
            <person name="Utro F."/>
            <person name="Royaert S."/>
            <person name="Saski C."/>
            <person name="Jenkins J."/>
            <person name="Podicheti R."/>
            <person name="Zhao M."/>
            <person name="Scheffler B.E."/>
            <person name="Stack J.C."/>
            <person name="Feltus F.A."/>
            <person name="Mustiga G.M."/>
            <person name="Amores F."/>
            <person name="Phillips W."/>
            <person name="Marelli J.P."/>
            <person name="May G.D."/>
            <person name="Shapiro H."/>
            <person name="Ma J."/>
            <person name="Bustamante C.D."/>
            <person name="Schnell R.J."/>
            <person name="Main D."/>
            <person name="Gilbert D."/>
            <person name="Parida L."/>
            <person name="Kuhn D.N."/>
        </authorList>
    </citation>
    <scope>NUCLEOTIDE SEQUENCE [LARGE SCALE GENOMIC DNA]</scope>
    <source>
        <strain evidence="2">cv. Matina 1-6</strain>
    </source>
</reference>
<protein>
    <recommendedName>
        <fullName evidence="3">RNase H type-1 domain-containing protein</fullName>
    </recommendedName>
</protein>
<dbReference type="CDD" id="cd06222">
    <property type="entry name" value="RNase_H_like"/>
    <property type="match status" value="1"/>
</dbReference>
<sequence length="250" mass="28783">MENTTKPLLADGNFSDLVVSGYLKLIWTGLAPYKIEIFCWQLLQGRLAVEDVLVKKGILSVHAWGALWNVQWVIHHEPIVCFLAWFGFAAFTYNNLIWKTAWYVIICAIWIARNEVVFKGKEWDEEHFELTKFQVAWGVEVWFRPQNGSLKFNTDGASRDCPDELGIGGNLRNDLGDTFAYFSKPIGICDSNKAELMAIREATLIYATSRWNEAFRHILECDNSNIVKWISIPRHLVIQTSKLLGKIKEW</sequence>
<dbReference type="HOGENOM" id="CLU_1112959_0_0_1"/>
<dbReference type="InterPro" id="IPR012337">
    <property type="entry name" value="RNaseH-like_sf"/>
</dbReference>
<dbReference type="SUPFAM" id="SSF53098">
    <property type="entry name" value="Ribonuclease H-like"/>
    <property type="match status" value="1"/>
</dbReference>
<dbReference type="Gramene" id="EOY31783">
    <property type="protein sequence ID" value="EOY31783"/>
    <property type="gene ID" value="TCM_038911"/>
</dbReference>